<organism evidence="3 4">
    <name type="scientific">Sphingopyxis flava</name>
    <dbReference type="NCBI Taxonomy" id="1507287"/>
    <lineage>
        <taxon>Bacteria</taxon>
        <taxon>Pseudomonadati</taxon>
        <taxon>Pseudomonadota</taxon>
        <taxon>Alphaproteobacteria</taxon>
        <taxon>Sphingomonadales</taxon>
        <taxon>Sphingomonadaceae</taxon>
        <taxon>Sphingopyxis</taxon>
    </lineage>
</organism>
<dbReference type="GO" id="GO:0005737">
    <property type="term" value="C:cytoplasm"/>
    <property type="evidence" value="ECO:0007669"/>
    <property type="project" value="TreeGrafter"/>
</dbReference>
<protein>
    <submittedName>
        <fullName evidence="3">Predicted metal-dependent hydrolase, TIM-barrel fold</fullName>
    </submittedName>
</protein>
<dbReference type="Gene3D" id="3.20.20.140">
    <property type="entry name" value="Metal-dependent hydrolases"/>
    <property type="match status" value="1"/>
</dbReference>
<dbReference type="InterPro" id="IPR032466">
    <property type="entry name" value="Metal_Hydrolase"/>
</dbReference>
<evidence type="ECO:0000313" key="4">
    <source>
        <dbReference type="Proteomes" id="UP000190044"/>
    </source>
</evidence>
<name>A0A1T5E5Y3_9SPHN</name>
<dbReference type="Proteomes" id="UP000190044">
    <property type="component" value="Unassembled WGS sequence"/>
</dbReference>
<dbReference type="PANTHER" id="PTHR21240">
    <property type="entry name" value="2-AMINO-3-CARBOXYLMUCONATE-6-SEMIALDEHYDE DECARBOXYLASE"/>
    <property type="match status" value="1"/>
</dbReference>
<dbReference type="InterPro" id="IPR032465">
    <property type="entry name" value="ACMSD"/>
</dbReference>
<dbReference type="InterPro" id="IPR006680">
    <property type="entry name" value="Amidohydro-rel"/>
</dbReference>
<dbReference type="AlphaFoldDB" id="A0A1T5E5Y3"/>
<evidence type="ECO:0000259" key="2">
    <source>
        <dbReference type="Pfam" id="PF04909"/>
    </source>
</evidence>
<dbReference type="SUPFAM" id="SSF51556">
    <property type="entry name" value="Metallo-dependent hydrolases"/>
    <property type="match status" value="1"/>
</dbReference>
<reference evidence="4" key="1">
    <citation type="submission" date="2017-02" db="EMBL/GenBank/DDBJ databases">
        <authorList>
            <person name="Varghese N."/>
            <person name="Submissions S."/>
        </authorList>
    </citation>
    <scope>NUCLEOTIDE SEQUENCE [LARGE SCALE GENOMIC DNA]</scope>
    <source>
        <strain evidence="4">R11H</strain>
    </source>
</reference>
<dbReference type="Pfam" id="PF04909">
    <property type="entry name" value="Amidohydro_2"/>
    <property type="match status" value="1"/>
</dbReference>
<dbReference type="PANTHER" id="PTHR21240:SF28">
    <property type="entry name" value="ISO-OROTATE DECARBOXYLASE (EUROFUNG)"/>
    <property type="match status" value="1"/>
</dbReference>
<proteinExistence type="predicted"/>
<keyword evidence="1" id="KW-0456">Lyase</keyword>
<gene>
    <name evidence="3" type="ORF">SAMN06295937_101916</name>
</gene>
<sequence length="423" mass="47893">MAANQSALKSVDNTKPHYDGPIFDSDTHIQEKDYSFFAKYLPEKYHAEWMPQRKHAPDGRFVLYIGDTPIENADLQEDGLIPPPGKLKEWLRAISTGKAVAASHKVTPDMNELGPRLAKLDEFEVDGSIMFVGEFVSSFGQIMLKAEERGSEGANALFHAWNEYLVNEWGLNADDRIYTTAILSLHDLDWAVQEAKWLVENGVRVVVMPMGPAHGKSPADPSFDPLWQVLNDAGVVVTFHVSEANFMHSVIREWGELPLQSRKSGQTAWQWMFAYSEIPVMMTMANFVYWNFFERFPNIKMASVENGAEWLPRFLYKMDKMRGMARSGWWPMGQLKERPSTIFKRNCFVVAYPEDDIKGIVDQLGGDASCILMGSDYPHAEGVARPRDFVEEGCKGLTPEQIEQIMFSNGRRMLPKGRNGLVA</sequence>
<dbReference type="GO" id="GO:0016787">
    <property type="term" value="F:hydrolase activity"/>
    <property type="evidence" value="ECO:0007669"/>
    <property type="project" value="UniProtKB-KW"/>
</dbReference>
<keyword evidence="3" id="KW-0378">Hydrolase</keyword>
<keyword evidence="4" id="KW-1185">Reference proteome</keyword>
<accession>A0A1T5E5Y3</accession>
<dbReference type="RefSeq" id="WP_217699130.1">
    <property type="nucleotide sequence ID" value="NZ_FUYP01000019.1"/>
</dbReference>
<dbReference type="GO" id="GO:0019748">
    <property type="term" value="P:secondary metabolic process"/>
    <property type="evidence" value="ECO:0007669"/>
    <property type="project" value="TreeGrafter"/>
</dbReference>
<evidence type="ECO:0000313" key="3">
    <source>
        <dbReference type="EMBL" id="SKB79265.1"/>
    </source>
</evidence>
<feature type="domain" description="Amidohydrolase-related" evidence="2">
    <location>
        <begin position="160"/>
        <end position="415"/>
    </location>
</feature>
<evidence type="ECO:0000256" key="1">
    <source>
        <dbReference type="ARBA" id="ARBA00023239"/>
    </source>
</evidence>
<dbReference type="GO" id="GO:0016831">
    <property type="term" value="F:carboxy-lyase activity"/>
    <property type="evidence" value="ECO:0007669"/>
    <property type="project" value="InterPro"/>
</dbReference>
<dbReference type="EMBL" id="FUYP01000019">
    <property type="protein sequence ID" value="SKB79265.1"/>
    <property type="molecule type" value="Genomic_DNA"/>
</dbReference>